<dbReference type="InterPro" id="IPR011006">
    <property type="entry name" value="CheY-like_superfamily"/>
</dbReference>
<dbReference type="Gene3D" id="3.30.450.40">
    <property type="match status" value="1"/>
</dbReference>
<evidence type="ECO:0000256" key="3">
    <source>
        <dbReference type="ARBA" id="ARBA00023015"/>
    </source>
</evidence>
<dbReference type="RefSeq" id="WP_130291148.1">
    <property type="nucleotide sequence ID" value="NZ_SHKL01000001.1"/>
</dbReference>
<dbReference type="InterPro" id="IPR029016">
    <property type="entry name" value="GAF-like_dom_sf"/>
</dbReference>
<keyword evidence="2" id="KW-0418">Kinase</keyword>
<proteinExistence type="predicted"/>
<evidence type="ECO:0000256" key="1">
    <source>
        <dbReference type="ARBA" id="ARBA00022679"/>
    </source>
</evidence>
<evidence type="ECO:0000256" key="4">
    <source>
        <dbReference type="ARBA" id="ARBA00023163"/>
    </source>
</evidence>
<dbReference type="GO" id="GO:0003723">
    <property type="term" value="F:RNA binding"/>
    <property type="evidence" value="ECO:0007669"/>
    <property type="project" value="InterPro"/>
</dbReference>
<protein>
    <submittedName>
        <fullName evidence="6">GAF domain-containing protein</fullName>
    </submittedName>
</protein>
<dbReference type="InterPro" id="IPR036388">
    <property type="entry name" value="WH-like_DNA-bd_sf"/>
</dbReference>
<dbReference type="InterPro" id="IPR005561">
    <property type="entry name" value="ANTAR"/>
</dbReference>
<evidence type="ECO:0000259" key="5">
    <source>
        <dbReference type="PROSITE" id="PS50921"/>
    </source>
</evidence>
<dbReference type="PIRSF" id="PIRSF036625">
    <property type="entry name" value="GAF_ANTAR"/>
    <property type="match status" value="1"/>
</dbReference>
<keyword evidence="1" id="KW-0808">Transferase</keyword>
<evidence type="ECO:0000256" key="2">
    <source>
        <dbReference type="ARBA" id="ARBA00022777"/>
    </source>
</evidence>
<accession>A0A4Q7V0T9</accession>
<dbReference type="EMBL" id="SHKL01000001">
    <property type="protein sequence ID" value="RZT86931.1"/>
    <property type="molecule type" value="Genomic_DNA"/>
</dbReference>
<dbReference type="SUPFAM" id="SSF52172">
    <property type="entry name" value="CheY-like"/>
    <property type="match status" value="1"/>
</dbReference>
<dbReference type="OrthoDB" id="3683444at2"/>
<name>A0A4Q7V0T9_PSEST</name>
<comment type="caution">
    <text evidence="6">The sequence shown here is derived from an EMBL/GenBank/DDBJ whole genome shotgun (WGS) entry which is preliminary data.</text>
</comment>
<dbReference type="PROSITE" id="PS50921">
    <property type="entry name" value="ANTAR"/>
    <property type="match status" value="1"/>
</dbReference>
<sequence>MSDVHGLPDQVGNRRPRDVREARTIAAFVALADSLAERFDVVDQLDRLAGHCAELLDVDAVGVVLLDGHDHLRVAASTDEQTDWMGLFQVEVGEGPAVDCVRSGTAVGVPDPAAGAARWPGFVEALSRGGVLGAVHALPLRLRGETIGAVSLFRRRPGGLSEADLGLGQALADVATIGVLAERTAHRGQVLAEQLKTALNSRVAIEQAKGVLAQRGGLTLDAAFDRLRRYARSHDRRLAEIATEVVGTDLVADDVLGPVTVADRER</sequence>
<dbReference type="AlphaFoldDB" id="A0A4Q7V0T9"/>
<organism evidence="6 7">
    <name type="scientific">Pseudonocardia sediminis</name>
    <dbReference type="NCBI Taxonomy" id="1397368"/>
    <lineage>
        <taxon>Bacteria</taxon>
        <taxon>Bacillati</taxon>
        <taxon>Actinomycetota</taxon>
        <taxon>Actinomycetes</taxon>
        <taxon>Pseudonocardiales</taxon>
        <taxon>Pseudonocardiaceae</taxon>
        <taxon>Pseudonocardia</taxon>
    </lineage>
</organism>
<dbReference type="Proteomes" id="UP000291591">
    <property type="component" value="Unassembled WGS sequence"/>
</dbReference>
<reference evidence="6 7" key="1">
    <citation type="submission" date="2019-02" db="EMBL/GenBank/DDBJ databases">
        <title>Sequencing the genomes of 1000 actinobacteria strains.</title>
        <authorList>
            <person name="Klenk H.-P."/>
        </authorList>
    </citation>
    <scope>NUCLEOTIDE SEQUENCE [LARGE SCALE GENOMIC DNA]</scope>
    <source>
        <strain evidence="6 7">DSM 45779</strain>
    </source>
</reference>
<dbReference type="GO" id="GO:0016301">
    <property type="term" value="F:kinase activity"/>
    <property type="evidence" value="ECO:0007669"/>
    <property type="project" value="UniProtKB-KW"/>
</dbReference>
<dbReference type="SUPFAM" id="SSF55781">
    <property type="entry name" value="GAF domain-like"/>
    <property type="match status" value="1"/>
</dbReference>
<evidence type="ECO:0000313" key="7">
    <source>
        <dbReference type="Proteomes" id="UP000291591"/>
    </source>
</evidence>
<dbReference type="SMART" id="SM00065">
    <property type="entry name" value="GAF"/>
    <property type="match status" value="1"/>
</dbReference>
<dbReference type="Pfam" id="PF13185">
    <property type="entry name" value="GAF_2"/>
    <property type="match status" value="1"/>
</dbReference>
<feature type="domain" description="ANTAR" evidence="5">
    <location>
        <begin position="185"/>
        <end position="246"/>
    </location>
</feature>
<keyword evidence="3" id="KW-0805">Transcription regulation</keyword>
<dbReference type="Gene3D" id="1.10.10.10">
    <property type="entry name" value="Winged helix-like DNA-binding domain superfamily/Winged helix DNA-binding domain"/>
    <property type="match status" value="1"/>
</dbReference>
<dbReference type="Pfam" id="PF03861">
    <property type="entry name" value="ANTAR"/>
    <property type="match status" value="1"/>
</dbReference>
<keyword evidence="4" id="KW-0804">Transcription</keyword>
<keyword evidence="7" id="KW-1185">Reference proteome</keyword>
<evidence type="ECO:0000313" key="6">
    <source>
        <dbReference type="EMBL" id="RZT86931.1"/>
    </source>
</evidence>
<dbReference type="InterPro" id="IPR003018">
    <property type="entry name" value="GAF"/>
</dbReference>
<dbReference type="InterPro" id="IPR012074">
    <property type="entry name" value="GAF_ANTAR"/>
</dbReference>
<dbReference type="SMART" id="SM01012">
    <property type="entry name" value="ANTAR"/>
    <property type="match status" value="1"/>
</dbReference>
<gene>
    <name evidence="6" type="ORF">EV383_3831</name>
</gene>